<sequence length="287" mass="31733">MPVIADHCPNCNSPLSWERDSCPGCGHYVGPPNIREVESERDALKARYEQAAEDSRARGCLNMVTEFTERVAQDSVAVINLWPSFLAQFLNGEKSLYSGYTLQTEAETRRAANLSNDRERRGTEGTLFGDYGLQIRYAALSIDCIGLVSYGSCSVSLRNALCINKGTLLEENSYSFVHRHRILPGDQIPEGRRAVWQDRHYLASAKIAGTIVQATTERNFAKLLLLSNGDRATDEFIEVHIYGAFGKEAFVAAAVPAVKKATTQEERCDLGKIHDSLVSLGILCKQV</sequence>
<evidence type="ECO:0000313" key="2">
    <source>
        <dbReference type="Proteomes" id="UP000249396"/>
    </source>
</evidence>
<name>A0A2W4RMM5_9GAMM</name>
<dbReference type="EMBL" id="QJPH01000203">
    <property type="protein sequence ID" value="PZN82789.1"/>
    <property type="molecule type" value="Genomic_DNA"/>
</dbReference>
<proteinExistence type="predicted"/>
<reference evidence="1 2" key="1">
    <citation type="journal article" date="2018" name="Aquat. Microb. Ecol.">
        <title>Gammaproteobacterial methanotrophs dominate.</title>
        <authorList>
            <person name="Rissanen A.J."/>
            <person name="Saarenheimo J."/>
            <person name="Tiirola M."/>
            <person name="Peura S."/>
            <person name="Aalto S.L."/>
            <person name="Karvinen A."/>
            <person name="Nykanen H."/>
        </authorList>
    </citation>
    <scope>NUCLEOTIDE SEQUENCE [LARGE SCALE GENOMIC DNA]</scope>
    <source>
        <strain evidence="1">AMbin10</strain>
    </source>
</reference>
<evidence type="ECO:0000313" key="1">
    <source>
        <dbReference type="EMBL" id="PZN82789.1"/>
    </source>
</evidence>
<dbReference type="Proteomes" id="UP000249396">
    <property type="component" value="Unassembled WGS sequence"/>
</dbReference>
<gene>
    <name evidence="1" type="ORF">DM484_05890</name>
</gene>
<comment type="caution">
    <text evidence="1">The sequence shown here is derived from an EMBL/GenBank/DDBJ whole genome shotgun (WGS) entry which is preliminary data.</text>
</comment>
<dbReference type="AlphaFoldDB" id="A0A2W4RMM5"/>
<protein>
    <submittedName>
        <fullName evidence="1">Uncharacterized protein</fullName>
    </submittedName>
</protein>
<organism evidence="1 2">
    <name type="scientific">Candidatus Methylumidiphilus alinenensis</name>
    <dbReference type="NCBI Taxonomy" id="2202197"/>
    <lineage>
        <taxon>Bacteria</taxon>
        <taxon>Pseudomonadati</taxon>
        <taxon>Pseudomonadota</taxon>
        <taxon>Gammaproteobacteria</taxon>
        <taxon>Methylococcales</taxon>
        <taxon>Candidatus Methylumidiphilus</taxon>
    </lineage>
</organism>
<accession>A0A2W4RMM5</accession>